<proteinExistence type="predicted"/>
<evidence type="ECO:0008006" key="3">
    <source>
        <dbReference type="Google" id="ProtNLM"/>
    </source>
</evidence>
<organism evidence="1 2">
    <name type="scientific">Neogemmobacter tilapiae</name>
    <dbReference type="NCBI Taxonomy" id="875041"/>
    <lineage>
        <taxon>Bacteria</taxon>
        <taxon>Pseudomonadati</taxon>
        <taxon>Pseudomonadota</taxon>
        <taxon>Alphaproteobacteria</taxon>
        <taxon>Rhodobacterales</taxon>
        <taxon>Paracoccaceae</taxon>
        <taxon>Neogemmobacter</taxon>
    </lineage>
</organism>
<dbReference type="InterPro" id="IPR027417">
    <property type="entry name" value="P-loop_NTPase"/>
</dbReference>
<evidence type="ECO:0000313" key="1">
    <source>
        <dbReference type="EMBL" id="GHC59428.1"/>
    </source>
</evidence>
<sequence length="209" mass="22465">MTPVALSEVFAARQADGAATGFVLSRLPDGPGPVLWIQDRMTRMECGQPYQPALGRALLRLDLSRPGDGLIAAEEGLQCASLAAVVLEIWGDPPMLSFTATKRLALRAEASGVPCWLIRHGGRADLSAARDRWRVTSLPSAPHADDGRAPGAARWAVELFRSRDKAPGHWVVQHEGGWQRAADRVDLPARIRNGTLAAPSSAAVRQLAR</sequence>
<evidence type="ECO:0000313" key="2">
    <source>
        <dbReference type="Proteomes" id="UP000638981"/>
    </source>
</evidence>
<reference evidence="1" key="2">
    <citation type="submission" date="2020-09" db="EMBL/GenBank/DDBJ databases">
        <authorList>
            <person name="Sun Q."/>
            <person name="Kim S."/>
        </authorList>
    </citation>
    <scope>NUCLEOTIDE SEQUENCE</scope>
    <source>
        <strain evidence="1">KCTC 23310</strain>
    </source>
</reference>
<dbReference type="SUPFAM" id="SSF52540">
    <property type="entry name" value="P-loop containing nucleoside triphosphate hydrolases"/>
    <property type="match status" value="1"/>
</dbReference>
<reference evidence="1" key="1">
    <citation type="journal article" date="2014" name="Int. J. Syst. Evol. Microbiol.">
        <title>Complete genome sequence of Corynebacterium casei LMG S-19264T (=DSM 44701T), isolated from a smear-ripened cheese.</title>
        <authorList>
            <consortium name="US DOE Joint Genome Institute (JGI-PGF)"/>
            <person name="Walter F."/>
            <person name="Albersmeier A."/>
            <person name="Kalinowski J."/>
            <person name="Ruckert C."/>
        </authorList>
    </citation>
    <scope>NUCLEOTIDE SEQUENCE</scope>
    <source>
        <strain evidence="1">KCTC 23310</strain>
    </source>
</reference>
<protein>
    <recommendedName>
        <fullName evidence="3">Protein ImuA</fullName>
    </recommendedName>
</protein>
<keyword evidence="2" id="KW-1185">Reference proteome</keyword>
<name>A0A918TUG8_9RHOB</name>
<gene>
    <name evidence="1" type="ORF">GCM10007315_23930</name>
</gene>
<accession>A0A918TUG8</accession>
<dbReference type="Gene3D" id="3.40.50.300">
    <property type="entry name" value="P-loop containing nucleotide triphosphate hydrolases"/>
    <property type="match status" value="1"/>
</dbReference>
<dbReference type="AlphaFoldDB" id="A0A918TUG8"/>
<dbReference type="Proteomes" id="UP000638981">
    <property type="component" value="Unassembled WGS sequence"/>
</dbReference>
<dbReference type="EMBL" id="BMYJ01000007">
    <property type="protein sequence ID" value="GHC59428.1"/>
    <property type="molecule type" value="Genomic_DNA"/>
</dbReference>
<comment type="caution">
    <text evidence="1">The sequence shown here is derived from an EMBL/GenBank/DDBJ whole genome shotgun (WGS) entry which is preliminary data.</text>
</comment>